<keyword evidence="2" id="KW-1185">Reference proteome</keyword>
<evidence type="ECO:0000313" key="1">
    <source>
        <dbReference type="EMBL" id="KAI9896936.1"/>
    </source>
</evidence>
<reference evidence="1" key="1">
    <citation type="submission" date="2022-10" db="EMBL/GenBank/DDBJ databases">
        <title>Complete Genome of Trichothecium roseum strain YXFP-22015, a Plant Pathogen Isolated from Citrus.</title>
        <authorList>
            <person name="Wang Y."/>
            <person name="Zhu L."/>
        </authorList>
    </citation>
    <scope>NUCLEOTIDE SEQUENCE</scope>
    <source>
        <strain evidence="1">YXFP-22015</strain>
    </source>
</reference>
<evidence type="ECO:0000313" key="2">
    <source>
        <dbReference type="Proteomes" id="UP001163324"/>
    </source>
</evidence>
<name>A0ACC0US50_9HYPO</name>
<sequence length="79" mass="8968">MSHSTQASQSARSSTSGWSRTDIIAIVACLAAVVSAFIAVVTFCFCFSSTRRRNIRDWFRDIFFPPRTFIARVRRASQF</sequence>
<accession>A0ACC0US50</accession>
<protein>
    <submittedName>
        <fullName evidence="1">Uncharacterized protein</fullName>
    </submittedName>
</protein>
<dbReference type="Proteomes" id="UP001163324">
    <property type="component" value="Chromosome 8"/>
</dbReference>
<organism evidence="1 2">
    <name type="scientific">Trichothecium roseum</name>
    <dbReference type="NCBI Taxonomy" id="47278"/>
    <lineage>
        <taxon>Eukaryota</taxon>
        <taxon>Fungi</taxon>
        <taxon>Dikarya</taxon>
        <taxon>Ascomycota</taxon>
        <taxon>Pezizomycotina</taxon>
        <taxon>Sordariomycetes</taxon>
        <taxon>Hypocreomycetidae</taxon>
        <taxon>Hypocreales</taxon>
        <taxon>Hypocreales incertae sedis</taxon>
        <taxon>Trichothecium</taxon>
    </lineage>
</organism>
<dbReference type="EMBL" id="CM047947">
    <property type="protein sequence ID" value="KAI9896936.1"/>
    <property type="molecule type" value="Genomic_DNA"/>
</dbReference>
<comment type="caution">
    <text evidence="1">The sequence shown here is derived from an EMBL/GenBank/DDBJ whole genome shotgun (WGS) entry which is preliminary data.</text>
</comment>
<gene>
    <name evidence="1" type="ORF">N3K66_007958</name>
</gene>
<proteinExistence type="predicted"/>